<keyword evidence="6 11" id="KW-0812">Transmembrane</keyword>
<keyword evidence="4" id="KW-0328">Glycosyltransferase</keyword>
<organism evidence="12 13">
    <name type="scientific">Polyrhizophydium stewartii</name>
    <dbReference type="NCBI Taxonomy" id="2732419"/>
    <lineage>
        <taxon>Eukaryota</taxon>
        <taxon>Fungi</taxon>
        <taxon>Fungi incertae sedis</taxon>
        <taxon>Chytridiomycota</taxon>
        <taxon>Chytridiomycota incertae sedis</taxon>
        <taxon>Chytridiomycetes</taxon>
        <taxon>Rhizophydiales</taxon>
        <taxon>Rhizophydiales incertae sedis</taxon>
        <taxon>Polyrhizophydium</taxon>
    </lineage>
</organism>
<gene>
    <name evidence="12" type="ORF">HK105_207739</name>
</gene>
<evidence type="ECO:0000256" key="8">
    <source>
        <dbReference type="ARBA" id="ARBA00023136"/>
    </source>
</evidence>
<name>A0ABR4MZP7_9FUNG</name>
<feature type="compositionally biased region" description="Basic and acidic residues" evidence="10">
    <location>
        <begin position="814"/>
        <end position="826"/>
    </location>
</feature>
<comment type="caution">
    <text evidence="12">The sequence shown here is derived from an EMBL/GenBank/DDBJ whole genome shotgun (WGS) entry which is preliminary data.</text>
</comment>
<feature type="compositionally biased region" description="Polar residues" evidence="10">
    <location>
        <begin position="853"/>
        <end position="863"/>
    </location>
</feature>
<dbReference type="EMBL" id="JADGIZ020000058">
    <property type="protein sequence ID" value="KAL2912747.1"/>
    <property type="molecule type" value="Genomic_DNA"/>
</dbReference>
<keyword evidence="3" id="KW-1003">Cell membrane</keyword>
<accession>A0ABR4MZP7</accession>
<reference evidence="12 13" key="1">
    <citation type="submission" date="2023-09" db="EMBL/GenBank/DDBJ databases">
        <title>Pangenome analysis of Batrachochytrium dendrobatidis and related Chytrids.</title>
        <authorList>
            <person name="Yacoub M.N."/>
            <person name="Stajich J.E."/>
            <person name="James T.Y."/>
        </authorList>
    </citation>
    <scope>NUCLEOTIDE SEQUENCE [LARGE SCALE GENOMIC DNA]</scope>
    <source>
        <strain evidence="12 13">JEL0888</strain>
    </source>
</reference>
<evidence type="ECO:0000313" key="13">
    <source>
        <dbReference type="Proteomes" id="UP001527925"/>
    </source>
</evidence>
<comment type="subcellular location">
    <subcellularLocation>
        <location evidence="1">Cell membrane</location>
        <topology evidence="1">Multi-pass membrane protein</topology>
    </subcellularLocation>
</comment>
<dbReference type="InterPro" id="IPR004835">
    <property type="entry name" value="Chitin_synth"/>
</dbReference>
<feature type="transmembrane region" description="Helical" evidence="11">
    <location>
        <begin position="664"/>
        <end position="686"/>
    </location>
</feature>
<protein>
    <recommendedName>
        <fullName evidence="2">chitin synthase</fullName>
        <ecNumber evidence="2">2.4.1.16</ecNumber>
    </recommendedName>
</protein>
<evidence type="ECO:0000256" key="3">
    <source>
        <dbReference type="ARBA" id="ARBA00022475"/>
    </source>
</evidence>
<keyword evidence="9" id="KW-0325">Glycoprotein</keyword>
<feature type="transmembrane region" description="Helical" evidence="11">
    <location>
        <begin position="724"/>
        <end position="747"/>
    </location>
</feature>
<dbReference type="Proteomes" id="UP001527925">
    <property type="component" value="Unassembled WGS sequence"/>
</dbReference>
<evidence type="ECO:0000256" key="10">
    <source>
        <dbReference type="SAM" id="MobiDB-lite"/>
    </source>
</evidence>
<evidence type="ECO:0000313" key="12">
    <source>
        <dbReference type="EMBL" id="KAL2912747.1"/>
    </source>
</evidence>
<feature type="transmembrane region" description="Helical" evidence="11">
    <location>
        <begin position="270"/>
        <end position="293"/>
    </location>
</feature>
<keyword evidence="8 11" id="KW-0472">Membrane</keyword>
<evidence type="ECO:0000256" key="11">
    <source>
        <dbReference type="SAM" id="Phobius"/>
    </source>
</evidence>
<dbReference type="PANTHER" id="PTHR22914:SF13">
    <property type="entry name" value="CHITIN SYNTHASE"/>
    <property type="match status" value="1"/>
</dbReference>
<feature type="transmembrane region" description="Helical" evidence="11">
    <location>
        <begin position="698"/>
        <end position="717"/>
    </location>
</feature>
<dbReference type="EC" id="2.4.1.16" evidence="2"/>
<evidence type="ECO:0000256" key="5">
    <source>
        <dbReference type="ARBA" id="ARBA00022679"/>
    </source>
</evidence>
<keyword evidence="7 11" id="KW-1133">Transmembrane helix</keyword>
<evidence type="ECO:0000256" key="9">
    <source>
        <dbReference type="ARBA" id="ARBA00023180"/>
    </source>
</evidence>
<dbReference type="InterPro" id="IPR029044">
    <property type="entry name" value="Nucleotide-diphossugar_trans"/>
</dbReference>
<dbReference type="Pfam" id="PF03142">
    <property type="entry name" value="Chitin_synth_2"/>
    <property type="match status" value="1"/>
</dbReference>
<sequence length="863" mass="95918">MRRRDVQIAWREKVALNVIILAMCALLLFFIVGLGLILCPKTSALSQGEIDGRRDIGKPVVSMYGYYYRISDIVRSHVFDSMFLNEQALKDTVLGRDVSSMFFKTDLWSRNCPGLPPPTPGWDNIRRAVPKDAMTVWLFHREKDKVSRPKDYLQLVAYMRKGPIARDRAFVERALADDPVNNYIITAYDRVYDVSMYMDPTNQANFLGNNMHDIFRTLGQSTKDATQYIERVKVAEGVAKWRQYMTCMDNIFFVGIVDHRMDAKCVFANYLMLAASIVLVAVIGFKFIAALQLSPKGNPESRDKFVICCVPCFSEGADSLRATIDSIAASNFDASRMLMFIIADGNVMGAGNSLTTPQLVLDVLGVDDADVTDQSECFAFQSLGEGALQYNQAKVYSGLYAHLGRRVPFIAVIKIGGPHETHRAGNRGKRDSQLLLMRFLNRVHGRKEMFPLEVELMRHFCDIIGVSPAKYEFLLWVDADTEIFPDAINHYVSAMAGDALISGICGETVLRNEGDSWVTMIQVYEYFISHHLAKAFESLFGSVTCLPGCFCMYRIFSPTTRAPLLVSSSVLADYGENNVNTLHLKNLLSLGEDRYLTTLMLKHFPGHKSKFTPDARAKTSAPNTWGVLISQRRRWINSTVHNLVELLLLRNLCGFCLFSMRMVVFLDLFATVVAPAGVVYIAYLITTLVLDDESQVPLISLIMIAAIYGLQVVIFVLKREWQHIGWMIVYILATPLFSFCIPIYAFWRFDDFSWGETRTLVDSAGAGDTARGTGKAVAEFDPASIPLIRVLAAPRSGSRSTGVPSTAPSPDQQRAVHSDLGDGGDRNDDDDDDAPVGASLGFRAAAGVGHLQTPGSGVPHNSA</sequence>
<evidence type="ECO:0000256" key="7">
    <source>
        <dbReference type="ARBA" id="ARBA00022989"/>
    </source>
</evidence>
<evidence type="ECO:0000256" key="6">
    <source>
        <dbReference type="ARBA" id="ARBA00022692"/>
    </source>
</evidence>
<evidence type="ECO:0000256" key="2">
    <source>
        <dbReference type="ARBA" id="ARBA00012543"/>
    </source>
</evidence>
<feature type="compositionally biased region" description="Polar residues" evidence="10">
    <location>
        <begin position="797"/>
        <end position="812"/>
    </location>
</feature>
<dbReference type="SUPFAM" id="SSF53448">
    <property type="entry name" value="Nucleotide-diphospho-sugar transferases"/>
    <property type="match status" value="1"/>
</dbReference>
<feature type="transmembrane region" description="Helical" evidence="11">
    <location>
        <begin position="14"/>
        <end position="38"/>
    </location>
</feature>
<proteinExistence type="predicted"/>
<feature type="region of interest" description="Disordered" evidence="10">
    <location>
        <begin position="795"/>
        <end position="863"/>
    </location>
</feature>
<keyword evidence="5" id="KW-0808">Transferase</keyword>
<evidence type="ECO:0000256" key="1">
    <source>
        <dbReference type="ARBA" id="ARBA00004651"/>
    </source>
</evidence>
<dbReference type="PANTHER" id="PTHR22914">
    <property type="entry name" value="CHITIN SYNTHASE"/>
    <property type="match status" value="1"/>
</dbReference>
<keyword evidence="13" id="KW-1185">Reference proteome</keyword>
<evidence type="ECO:0000256" key="4">
    <source>
        <dbReference type="ARBA" id="ARBA00022676"/>
    </source>
</evidence>